<dbReference type="PANTHER" id="PTHR31001:SF50">
    <property type="entry name" value="ZN(II)2CYS6 TRANSCRIPTION FACTOR (EUROFUNG)"/>
    <property type="match status" value="1"/>
</dbReference>
<dbReference type="CDD" id="cd12148">
    <property type="entry name" value="fungal_TF_MHR"/>
    <property type="match status" value="1"/>
</dbReference>
<dbReference type="GO" id="GO:0005634">
    <property type="term" value="C:nucleus"/>
    <property type="evidence" value="ECO:0007669"/>
    <property type="project" value="UniProtKB-SubCell"/>
</dbReference>
<dbReference type="GeneID" id="70252487"/>
<keyword evidence="2" id="KW-0479">Metal-binding</keyword>
<dbReference type="Proteomes" id="UP001201262">
    <property type="component" value="Unassembled WGS sequence"/>
</dbReference>
<dbReference type="RefSeq" id="XP_046070780.1">
    <property type="nucleotide sequence ID" value="XM_046222200.1"/>
</dbReference>
<keyword evidence="4" id="KW-0804">Transcription</keyword>
<evidence type="ECO:0000259" key="6">
    <source>
        <dbReference type="Pfam" id="PF04082"/>
    </source>
</evidence>
<keyword evidence="5" id="KW-0539">Nucleus</keyword>
<accession>A0AAD4PYX7</accession>
<dbReference type="InterPro" id="IPR007219">
    <property type="entry name" value="XnlR_reg_dom"/>
</dbReference>
<dbReference type="PANTHER" id="PTHR31001">
    <property type="entry name" value="UNCHARACTERIZED TRANSCRIPTIONAL REGULATORY PROTEIN"/>
    <property type="match status" value="1"/>
</dbReference>
<evidence type="ECO:0000256" key="5">
    <source>
        <dbReference type="ARBA" id="ARBA00023242"/>
    </source>
</evidence>
<proteinExistence type="predicted"/>
<evidence type="ECO:0000313" key="7">
    <source>
        <dbReference type="EMBL" id="KAH8695638.1"/>
    </source>
</evidence>
<comment type="caution">
    <text evidence="7">The sequence shown here is derived from an EMBL/GenBank/DDBJ whole genome shotgun (WGS) entry which is preliminary data.</text>
</comment>
<evidence type="ECO:0000256" key="2">
    <source>
        <dbReference type="ARBA" id="ARBA00022723"/>
    </source>
</evidence>
<sequence length="168" mass="19247">MTTVILRLARNIGLHRFETAALSDPFDVQMRRRLGWHVCFLDVRCSEDQGTDSEVLDMCFDTCLPLNVDDHDLIPGSQYAVEERTGVTGITFPNMQYESIAVVRAMRKCMDGSRHWATNNRQCKDQWVEVVRNLNRRLWTGYLSPCDPTTSASQLFFGFARIVPKVSL</sequence>
<reference evidence="7" key="1">
    <citation type="submission" date="2021-12" db="EMBL/GenBank/DDBJ databases">
        <title>Convergent genome expansion in fungi linked to evolution of root-endophyte symbiosis.</title>
        <authorList>
            <consortium name="DOE Joint Genome Institute"/>
            <person name="Ke Y.-H."/>
            <person name="Bonito G."/>
            <person name="Liao H.-L."/>
            <person name="Looney B."/>
            <person name="Rojas-Flechas A."/>
            <person name="Nash J."/>
            <person name="Hameed K."/>
            <person name="Schadt C."/>
            <person name="Martin F."/>
            <person name="Crous P.W."/>
            <person name="Miettinen O."/>
            <person name="Magnuson J.K."/>
            <person name="Labbe J."/>
            <person name="Jacobson D."/>
            <person name="Doktycz M.J."/>
            <person name="Veneault-Fourrey C."/>
            <person name="Kuo A."/>
            <person name="Mondo S."/>
            <person name="Calhoun S."/>
            <person name="Riley R."/>
            <person name="Ohm R."/>
            <person name="LaButti K."/>
            <person name="Andreopoulos B."/>
            <person name="Pangilinan J."/>
            <person name="Nolan M."/>
            <person name="Tritt A."/>
            <person name="Clum A."/>
            <person name="Lipzen A."/>
            <person name="Daum C."/>
            <person name="Barry K."/>
            <person name="Grigoriev I.V."/>
            <person name="Vilgalys R."/>
        </authorList>
    </citation>
    <scope>NUCLEOTIDE SEQUENCE</scope>
    <source>
        <strain evidence="7">PMI_201</strain>
    </source>
</reference>
<organism evidence="7 8">
    <name type="scientific">Talaromyces proteolyticus</name>
    <dbReference type="NCBI Taxonomy" id="1131652"/>
    <lineage>
        <taxon>Eukaryota</taxon>
        <taxon>Fungi</taxon>
        <taxon>Dikarya</taxon>
        <taxon>Ascomycota</taxon>
        <taxon>Pezizomycotina</taxon>
        <taxon>Eurotiomycetes</taxon>
        <taxon>Eurotiomycetidae</taxon>
        <taxon>Eurotiales</taxon>
        <taxon>Trichocomaceae</taxon>
        <taxon>Talaromyces</taxon>
        <taxon>Talaromyces sect. Bacilispori</taxon>
    </lineage>
</organism>
<keyword evidence="8" id="KW-1185">Reference proteome</keyword>
<evidence type="ECO:0000313" key="8">
    <source>
        <dbReference type="Proteomes" id="UP001201262"/>
    </source>
</evidence>
<name>A0AAD4PYX7_9EURO</name>
<dbReference type="Pfam" id="PF04082">
    <property type="entry name" value="Fungal_trans"/>
    <property type="match status" value="1"/>
</dbReference>
<gene>
    <name evidence="7" type="ORF">BGW36DRAFT_463176</name>
</gene>
<comment type="subcellular location">
    <subcellularLocation>
        <location evidence="1">Nucleus</location>
    </subcellularLocation>
</comment>
<dbReference type="GO" id="GO:0006351">
    <property type="term" value="P:DNA-templated transcription"/>
    <property type="evidence" value="ECO:0007669"/>
    <property type="project" value="InterPro"/>
</dbReference>
<dbReference type="GO" id="GO:0003677">
    <property type="term" value="F:DNA binding"/>
    <property type="evidence" value="ECO:0007669"/>
    <property type="project" value="InterPro"/>
</dbReference>
<dbReference type="AlphaFoldDB" id="A0AAD4PYX7"/>
<dbReference type="EMBL" id="JAJTJA010000008">
    <property type="protein sequence ID" value="KAH8695638.1"/>
    <property type="molecule type" value="Genomic_DNA"/>
</dbReference>
<keyword evidence="3" id="KW-0805">Transcription regulation</keyword>
<evidence type="ECO:0000256" key="1">
    <source>
        <dbReference type="ARBA" id="ARBA00004123"/>
    </source>
</evidence>
<feature type="domain" description="Xylanolytic transcriptional activator regulatory" evidence="6">
    <location>
        <begin position="4"/>
        <end position="124"/>
    </location>
</feature>
<dbReference type="GO" id="GO:0008270">
    <property type="term" value="F:zinc ion binding"/>
    <property type="evidence" value="ECO:0007669"/>
    <property type="project" value="InterPro"/>
</dbReference>
<dbReference type="InterPro" id="IPR050613">
    <property type="entry name" value="Sec_Metabolite_Reg"/>
</dbReference>
<protein>
    <recommendedName>
        <fullName evidence="6">Xylanolytic transcriptional activator regulatory domain-containing protein</fullName>
    </recommendedName>
</protein>
<evidence type="ECO:0000256" key="4">
    <source>
        <dbReference type="ARBA" id="ARBA00023163"/>
    </source>
</evidence>
<evidence type="ECO:0000256" key="3">
    <source>
        <dbReference type="ARBA" id="ARBA00023015"/>
    </source>
</evidence>